<dbReference type="OrthoDB" id="4549247at2"/>
<sequence length="323" mass="34717">MADEPISSPLVPVEDQVASARVALGAAVAVVRAVSDALGGGAALSNLAEGLRWFGESVAPLARVVSAALPTVKETLAGLQEIAESWRRRSFPPNVVDLPELRMDALVALSDEGITVWTVPRPAIAARLLSADSPQARRRVLGQSWRPILKDCADEAAKAVASDHVDLARLLEQAIRAVQAGHTAAGQALAASVLDALLSTTFVESYRRDLVRHPRGNPKAKVMNHFDELTIGEAMVLRPIWFAYRPQDTHEQRAASSAFARHATAHHIHGRQVSRRNAVQAIMLGTALLSYIPVYDAARAETDAFLASLSDDERAAYEVATPE</sequence>
<evidence type="ECO:0000313" key="2">
    <source>
        <dbReference type="Proteomes" id="UP000269289"/>
    </source>
</evidence>
<dbReference type="RefSeq" id="WP_122148417.1">
    <property type="nucleotide sequence ID" value="NZ_RFFI01000019.1"/>
</dbReference>
<keyword evidence="2" id="KW-1185">Reference proteome</keyword>
<comment type="caution">
    <text evidence="1">The sequence shown here is derived from an EMBL/GenBank/DDBJ whole genome shotgun (WGS) entry which is preliminary data.</text>
</comment>
<dbReference type="EMBL" id="RFFI01000019">
    <property type="protein sequence ID" value="RMI13238.1"/>
    <property type="molecule type" value="Genomic_DNA"/>
</dbReference>
<evidence type="ECO:0000313" key="1">
    <source>
        <dbReference type="EMBL" id="RMI13238.1"/>
    </source>
</evidence>
<reference evidence="1 2" key="1">
    <citation type="submission" date="2018-10" db="EMBL/GenBank/DDBJ databases">
        <title>Isolation, diversity and antifungal activity of actinobacteria from wheat.</title>
        <authorList>
            <person name="Han C."/>
        </authorList>
    </citation>
    <scope>NUCLEOTIDE SEQUENCE [LARGE SCALE GENOMIC DNA]</scope>
    <source>
        <strain evidence="1 2">NEAU-YY56</strain>
    </source>
</reference>
<proteinExistence type="predicted"/>
<dbReference type="AlphaFoldDB" id="A0A3M2JSP6"/>
<gene>
    <name evidence="1" type="ORF">EBM89_05285</name>
</gene>
<name>A0A3M2JSP6_9CELL</name>
<accession>A0A3M2JSP6</accession>
<protein>
    <submittedName>
        <fullName evidence="1">Uncharacterized protein</fullName>
    </submittedName>
</protein>
<dbReference type="Proteomes" id="UP000269289">
    <property type="component" value="Unassembled WGS sequence"/>
</dbReference>
<organism evidence="1 2">
    <name type="scientific">Cellulomonas triticagri</name>
    <dbReference type="NCBI Taxonomy" id="2483352"/>
    <lineage>
        <taxon>Bacteria</taxon>
        <taxon>Bacillati</taxon>
        <taxon>Actinomycetota</taxon>
        <taxon>Actinomycetes</taxon>
        <taxon>Micrococcales</taxon>
        <taxon>Cellulomonadaceae</taxon>
        <taxon>Cellulomonas</taxon>
    </lineage>
</organism>